<protein>
    <recommendedName>
        <fullName evidence="3">Plasmid transfer protein</fullName>
    </recommendedName>
</protein>
<organism evidence="1 2">
    <name type="scientific">Sphingobacterium multivorum</name>
    <dbReference type="NCBI Taxonomy" id="28454"/>
    <lineage>
        <taxon>Bacteria</taxon>
        <taxon>Pseudomonadati</taxon>
        <taxon>Bacteroidota</taxon>
        <taxon>Sphingobacteriia</taxon>
        <taxon>Sphingobacteriales</taxon>
        <taxon>Sphingobacteriaceae</taxon>
        <taxon>Sphingobacterium</taxon>
    </lineage>
</organism>
<evidence type="ECO:0008006" key="3">
    <source>
        <dbReference type="Google" id="ProtNLM"/>
    </source>
</evidence>
<dbReference type="RefSeq" id="WP_146753129.1">
    <property type="nucleotide sequence ID" value="NZ_CP069793.1"/>
</dbReference>
<dbReference type="GeneID" id="97182065"/>
<evidence type="ECO:0000313" key="2">
    <source>
        <dbReference type="Proteomes" id="UP000251241"/>
    </source>
</evidence>
<dbReference type="Proteomes" id="UP000251241">
    <property type="component" value="Unassembled WGS sequence"/>
</dbReference>
<dbReference type="EMBL" id="UAUU01000011">
    <property type="protein sequence ID" value="SPZ92123.1"/>
    <property type="molecule type" value="Genomic_DNA"/>
</dbReference>
<reference evidence="1 2" key="1">
    <citation type="submission" date="2018-06" db="EMBL/GenBank/DDBJ databases">
        <authorList>
            <consortium name="Pathogen Informatics"/>
            <person name="Doyle S."/>
        </authorList>
    </citation>
    <scope>NUCLEOTIDE SEQUENCE [LARGE SCALE GENOMIC DNA]</scope>
    <source>
        <strain evidence="1 2">NCTC11343</strain>
    </source>
</reference>
<evidence type="ECO:0000313" key="1">
    <source>
        <dbReference type="EMBL" id="SPZ92123.1"/>
    </source>
</evidence>
<gene>
    <name evidence="1" type="ORF">NCTC11343_04177</name>
</gene>
<dbReference type="AlphaFoldDB" id="A0A2X2JK36"/>
<sequence length="218" mass="25178">MKWRIIFCFCILCLSKTASCQLNVQLLHQLVGHSKDEYERQKDARDRQGVATANEQVNTSGTTKLKKRYREIQNRFSILHMALQGLSMGIESRPIIERIIAHQDRIISIASDHPEFIPLALNSEKEIVDRSVQLGRYIAGLFLTIGDLNQMKASDRRLLYAHILTELRQIEGVSRALAATLYYSTRKKILDGLNPFKEYINTDRRIVENILRQLEKKP</sequence>
<accession>A0A2X2JK36</accession>
<name>A0A2X2JK36_SPHMU</name>
<proteinExistence type="predicted"/>